<dbReference type="EMBL" id="ODYU01004394">
    <property type="protein sequence ID" value="SOQ44227.1"/>
    <property type="molecule type" value="Genomic_DNA"/>
</dbReference>
<proteinExistence type="predicted"/>
<organism evidence="1">
    <name type="scientific">Spodoptera frugiperda</name>
    <name type="common">Fall armyworm</name>
    <dbReference type="NCBI Taxonomy" id="7108"/>
    <lineage>
        <taxon>Eukaryota</taxon>
        <taxon>Metazoa</taxon>
        <taxon>Ecdysozoa</taxon>
        <taxon>Arthropoda</taxon>
        <taxon>Hexapoda</taxon>
        <taxon>Insecta</taxon>
        <taxon>Pterygota</taxon>
        <taxon>Neoptera</taxon>
        <taxon>Endopterygota</taxon>
        <taxon>Lepidoptera</taxon>
        <taxon>Glossata</taxon>
        <taxon>Ditrysia</taxon>
        <taxon>Noctuoidea</taxon>
        <taxon>Noctuidae</taxon>
        <taxon>Amphipyrinae</taxon>
        <taxon>Spodoptera</taxon>
    </lineage>
</organism>
<gene>
    <name evidence="1" type="ORF">SFRICE_024462</name>
</gene>
<reference evidence="1" key="1">
    <citation type="submission" date="2016-07" db="EMBL/GenBank/DDBJ databases">
        <authorList>
            <person name="Bretaudeau A."/>
        </authorList>
    </citation>
    <scope>NUCLEOTIDE SEQUENCE</scope>
    <source>
        <strain evidence="1">Rice</strain>
        <tissue evidence="1">Whole body</tissue>
    </source>
</reference>
<evidence type="ECO:0000313" key="1">
    <source>
        <dbReference type="EMBL" id="SOQ44227.1"/>
    </source>
</evidence>
<accession>A0A2H1VTT5</accession>
<dbReference type="AlphaFoldDB" id="A0A2H1VTT5"/>
<sequence length="153" mass="16677">MAAAMLSNKNLSKLIRHHIKFAKSLHSKTLIIVNKPPLNVTCQQCAAASHYRHYSSSSPSPPGGPDTAKNVLAAVLANKPKTGKIPVGIQKRDCFHPGASVLSREDINLGDAKPVSGVDMIRGMLEYVWPKVRCNIYFIYRQLNGAAASIRTK</sequence>
<name>A0A2H1VTT5_SPOFR</name>
<protein>
    <submittedName>
        <fullName evidence="1">SFRICE_024462</fullName>
    </submittedName>
</protein>